<evidence type="ECO:0000256" key="1">
    <source>
        <dbReference type="ARBA" id="ARBA00004123"/>
    </source>
</evidence>
<dbReference type="InterPro" id="IPR015300">
    <property type="entry name" value="DNA-bd_pseudobarrel_sf"/>
</dbReference>
<proteinExistence type="inferred from homology"/>
<evidence type="ECO:0000313" key="11">
    <source>
        <dbReference type="EMBL" id="KAF7816919.1"/>
    </source>
</evidence>
<dbReference type="CDD" id="cd10017">
    <property type="entry name" value="B3_DNA"/>
    <property type="match status" value="1"/>
</dbReference>
<organism evidence="11 12">
    <name type="scientific">Senna tora</name>
    <dbReference type="NCBI Taxonomy" id="362788"/>
    <lineage>
        <taxon>Eukaryota</taxon>
        <taxon>Viridiplantae</taxon>
        <taxon>Streptophyta</taxon>
        <taxon>Embryophyta</taxon>
        <taxon>Tracheophyta</taxon>
        <taxon>Spermatophyta</taxon>
        <taxon>Magnoliopsida</taxon>
        <taxon>eudicotyledons</taxon>
        <taxon>Gunneridae</taxon>
        <taxon>Pentapetalae</taxon>
        <taxon>rosids</taxon>
        <taxon>fabids</taxon>
        <taxon>Fabales</taxon>
        <taxon>Fabaceae</taxon>
        <taxon>Caesalpinioideae</taxon>
        <taxon>Cassia clade</taxon>
        <taxon>Senna</taxon>
    </lineage>
</organism>
<keyword evidence="7 8" id="KW-0927">Auxin signaling pathway</keyword>
<dbReference type="InterPro" id="IPR003340">
    <property type="entry name" value="B3_DNA-bd"/>
</dbReference>
<dbReference type="AlphaFoldDB" id="A0A834WH70"/>
<gene>
    <name evidence="11" type="ORF">G2W53_030888</name>
</gene>
<dbReference type="Pfam" id="PF06507">
    <property type="entry name" value="ARF_AD"/>
    <property type="match status" value="1"/>
</dbReference>
<dbReference type="PANTHER" id="PTHR31384">
    <property type="entry name" value="AUXIN RESPONSE FACTOR 4-RELATED"/>
    <property type="match status" value="1"/>
</dbReference>
<evidence type="ECO:0000256" key="7">
    <source>
        <dbReference type="ARBA" id="ARBA00023294"/>
    </source>
</evidence>
<sequence length="807" mass="90285">MRPSKSRQVPPAPAQNCPLEPKIWRACAGTSVQIPALHSRVYYFPQGHLEHASSPPRYLNPVMYYKPLIPCRISGVEFLADSVSDEVFAKIRLHPLTDHDFPHVVNSAEEPDDDKIVSFAKILTPSDANNGGGFSVPRYCADSIFPPLDFQADPPTQTLFVTDVHGNVWDFRHIYRGTPRRHLLTTGWSKFVNHKKLVAGDSVVFMKNSRGQMFVGIRRAARFAAGSGGDCTMWCPQIGGVRTKPDGEEQEERSSGSRGREGFSRDGRGKLSPKEVADAAELAAQNMPFEVVYYPRMGWSDFVVKAEVVEKSWNVRWTSGMRVKMAMETEDSSRVTWFQGTVSSASAPDNGLWWGSPWRMLQVMWDEPEVLQNAKRVSPWEVELVSPTPPLHTAFPPAKRFRAAQFSGVPIDREGDPFSVTGLTNSTMGSNQLLSYNTFPAGMQGARHDLFSVSSSSNFGDDNSHRNNRNYFANMSEPKMITASTELNIDSSQSENLSLDSQSSLHLFGTDLVATQSCNSTKLGGDTIMLFGKVIQLEQPVESGSNAAGCTGDEGSDGCNETEGMDNPVIHSGWKAPGRQQADLNLRFRYLCRYLCSWTFQTKCGLDIQSRMPLNMNPLRYGQFHVGEDSDFQFVIERHLQICSEFGLMEFYVEISTHDINIDIENQLSSDYNTQPTPQTDQTLIASSSRLQIVGTCQPPTEDLGEFSDEDEYEASVPIRMSHQDKEDDNVWEDVVEEELANFYSQVDVERARGFIGDFGPRSDDVGELYEGMKFPTKAELRRHVKLYHIKNNCTFVVAKSGSNFED</sequence>
<reference evidence="11" key="1">
    <citation type="submission" date="2020-09" db="EMBL/GenBank/DDBJ databases">
        <title>Genome-Enabled Discovery of Anthraquinone Biosynthesis in Senna tora.</title>
        <authorList>
            <person name="Kang S.-H."/>
            <person name="Pandey R.P."/>
            <person name="Lee C.-M."/>
            <person name="Sim J.-S."/>
            <person name="Jeong J.-T."/>
            <person name="Choi B.-S."/>
            <person name="Jung M."/>
            <person name="Ginzburg D."/>
            <person name="Zhao K."/>
            <person name="Won S.Y."/>
            <person name="Oh T.-J."/>
            <person name="Yu Y."/>
            <person name="Kim N.-H."/>
            <person name="Lee O.R."/>
            <person name="Lee T.-H."/>
            <person name="Bashyal P."/>
            <person name="Kim T.-S."/>
            <person name="Lee W.-H."/>
            <person name="Kawkins C."/>
            <person name="Kim C.-K."/>
            <person name="Kim J.S."/>
            <person name="Ahn B.O."/>
            <person name="Rhee S.Y."/>
            <person name="Sohng J.K."/>
        </authorList>
    </citation>
    <scope>NUCLEOTIDE SEQUENCE</scope>
    <source>
        <tissue evidence="11">Leaf</tissue>
    </source>
</reference>
<comment type="function">
    <text evidence="8">Auxin response factors (ARFs) are transcriptional factors that bind specifically to the DNA sequence 5'-TGTCTC-3' found in the auxin-responsive promoter elements (AuxREs).</text>
</comment>
<keyword evidence="6 8" id="KW-0539">Nucleus</keyword>
<feature type="domain" description="TF-B3" evidence="10">
    <location>
        <begin position="119"/>
        <end position="221"/>
    </location>
</feature>
<dbReference type="EMBL" id="JAAIUW010000009">
    <property type="protein sequence ID" value="KAF7816919.1"/>
    <property type="molecule type" value="Genomic_DNA"/>
</dbReference>
<feature type="compositionally biased region" description="Basic and acidic residues" evidence="9">
    <location>
        <begin position="243"/>
        <end position="274"/>
    </location>
</feature>
<dbReference type="OrthoDB" id="1414159at2759"/>
<dbReference type="Proteomes" id="UP000634136">
    <property type="component" value="Unassembled WGS sequence"/>
</dbReference>
<dbReference type="Gene3D" id="2.40.330.10">
    <property type="entry name" value="DNA-binding pseudobarrel domain"/>
    <property type="match status" value="1"/>
</dbReference>
<comment type="similarity">
    <text evidence="2 8">Belongs to the ARF family.</text>
</comment>
<evidence type="ECO:0000259" key="10">
    <source>
        <dbReference type="PROSITE" id="PS50863"/>
    </source>
</evidence>
<dbReference type="PROSITE" id="PS50863">
    <property type="entry name" value="B3"/>
    <property type="match status" value="1"/>
</dbReference>
<dbReference type="InterPro" id="IPR044835">
    <property type="entry name" value="ARF_plant"/>
</dbReference>
<dbReference type="GO" id="GO:0003677">
    <property type="term" value="F:DNA binding"/>
    <property type="evidence" value="ECO:0007669"/>
    <property type="project" value="UniProtKB-KW"/>
</dbReference>
<dbReference type="SUPFAM" id="SSF101936">
    <property type="entry name" value="DNA-binding pseudobarrel domain"/>
    <property type="match status" value="1"/>
</dbReference>
<comment type="subcellular location">
    <subcellularLocation>
        <location evidence="1 8">Nucleus</location>
    </subcellularLocation>
</comment>
<evidence type="ECO:0000256" key="6">
    <source>
        <dbReference type="ARBA" id="ARBA00023242"/>
    </source>
</evidence>
<feature type="region of interest" description="Disordered" evidence="9">
    <location>
        <begin position="239"/>
        <end position="274"/>
    </location>
</feature>
<evidence type="ECO:0000256" key="2">
    <source>
        <dbReference type="ARBA" id="ARBA00007853"/>
    </source>
</evidence>
<evidence type="ECO:0000256" key="3">
    <source>
        <dbReference type="ARBA" id="ARBA00023015"/>
    </source>
</evidence>
<comment type="caution">
    <text evidence="11">The sequence shown here is derived from an EMBL/GenBank/DDBJ whole genome shotgun (WGS) entry which is preliminary data.</text>
</comment>
<dbReference type="FunFam" id="2.40.330.10:FF:000001">
    <property type="entry name" value="Auxin response factor"/>
    <property type="match status" value="1"/>
</dbReference>
<dbReference type="SMART" id="SM01019">
    <property type="entry name" value="B3"/>
    <property type="match status" value="1"/>
</dbReference>
<comment type="subunit">
    <text evidence="8">Homodimers and heterodimers.</text>
</comment>
<keyword evidence="5 8" id="KW-0804">Transcription</keyword>
<dbReference type="PANTHER" id="PTHR31384:SF94">
    <property type="entry name" value="AUXIN RESPONSE FACTOR 17"/>
    <property type="match status" value="1"/>
</dbReference>
<evidence type="ECO:0000256" key="4">
    <source>
        <dbReference type="ARBA" id="ARBA00023125"/>
    </source>
</evidence>
<name>A0A834WH70_9FABA</name>
<keyword evidence="12" id="KW-1185">Reference proteome</keyword>
<keyword evidence="4 8" id="KW-0238">DNA-binding</keyword>
<evidence type="ECO:0000256" key="5">
    <source>
        <dbReference type="ARBA" id="ARBA00023163"/>
    </source>
</evidence>
<protein>
    <recommendedName>
        <fullName evidence="8">Auxin response factor</fullName>
    </recommendedName>
</protein>
<evidence type="ECO:0000313" key="12">
    <source>
        <dbReference type="Proteomes" id="UP000634136"/>
    </source>
</evidence>
<dbReference type="GO" id="GO:0005634">
    <property type="term" value="C:nucleus"/>
    <property type="evidence" value="ECO:0007669"/>
    <property type="project" value="UniProtKB-SubCell"/>
</dbReference>
<dbReference type="Gene3D" id="2.30.30.1040">
    <property type="match status" value="1"/>
</dbReference>
<dbReference type="InterPro" id="IPR010525">
    <property type="entry name" value="ARF_dom"/>
</dbReference>
<accession>A0A834WH70</accession>
<evidence type="ECO:0000256" key="8">
    <source>
        <dbReference type="RuleBase" id="RU004561"/>
    </source>
</evidence>
<dbReference type="Pfam" id="PF02362">
    <property type="entry name" value="B3"/>
    <property type="match status" value="1"/>
</dbReference>
<dbReference type="GO" id="GO:0009734">
    <property type="term" value="P:auxin-activated signaling pathway"/>
    <property type="evidence" value="ECO:0007669"/>
    <property type="project" value="UniProtKB-KW"/>
</dbReference>
<dbReference type="GO" id="GO:0006355">
    <property type="term" value="P:regulation of DNA-templated transcription"/>
    <property type="evidence" value="ECO:0007669"/>
    <property type="project" value="InterPro"/>
</dbReference>
<evidence type="ECO:0000256" key="9">
    <source>
        <dbReference type="SAM" id="MobiDB-lite"/>
    </source>
</evidence>
<keyword evidence="3 8" id="KW-0805">Transcription regulation</keyword>